<evidence type="ECO:0000313" key="2">
    <source>
        <dbReference type="Proteomes" id="UP000046176"/>
    </source>
</evidence>
<dbReference type="Proteomes" id="UP000046176">
    <property type="component" value="Unassembled WGS sequence"/>
</dbReference>
<dbReference type="AlphaFoldDB" id="A0A0T7FS31"/>
<reference evidence="1 2" key="1">
    <citation type="submission" date="2014-08" db="EMBL/GenBank/DDBJ databases">
        <authorList>
            <person name="Chen Y.-H."/>
        </authorList>
    </citation>
    <scope>NUCLEOTIDE SEQUENCE [LARGE SCALE GENOMIC DNA]</scope>
</reference>
<protein>
    <submittedName>
        <fullName evidence="1">Uncharacterized protein</fullName>
    </submittedName>
</protein>
<proteinExistence type="predicted"/>
<accession>A0A0T7FS31</accession>
<name>A0A0T7FS31_NEOGA</name>
<dbReference type="EMBL" id="CCRH01000011">
    <property type="protein sequence ID" value="CDZ37811.1"/>
    <property type="molecule type" value="Genomic_DNA"/>
</dbReference>
<organism evidence="1 2">
    <name type="scientific">Neorhizobium galegae bv. officinalis</name>
    <dbReference type="NCBI Taxonomy" id="323656"/>
    <lineage>
        <taxon>Bacteria</taxon>
        <taxon>Pseudomonadati</taxon>
        <taxon>Pseudomonadota</taxon>
        <taxon>Alphaproteobacteria</taxon>
        <taxon>Hyphomicrobiales</taxon>
        <taxon>Rhizobiaceae</taxon>
        <taxon>Rhizobium/Agrobacterium group</taxon>
        <taxon>Neorhizobium</taxon>
    </lineage>
</organism>
<sequence length="76" mass="8308">MQHYANPHKPSNFGDPIVVQCLNGDGTDEAAVSLLAKRTEKFITLGKHNPKAQVDILRETIGAMCKILTTNELFGV</sequence>
<evidence type="ECO:0000313" key="1">
    <source>
        <dbReference type="EMBL" id="CDZ37811.1"/>
    </source>
</evidence>
<gene>
    <name evidence="1" type="ORF">NGAL_HAMBI1145_40530</name>
</gene>